<dbReference type="Proteomes" id="UP000826271">
    <property type="component" value="Unassembled WGS sequence"/>
</dbReference>
<dbReference type="PANTHER" id="PTHR45650:SF9">
    <property type="entry name" value="SGNH HYDROLASE-TYPE ESTERASE DOMAIN-CONTAINING PROTEIN"/>
    <property type="match status" value="1"/>
</dbReference>
<evidence type="ECO:0008006" key="11">
    <source>
        <dbReference type="Google" id="ProtNLM"/>
    </source>
</evidence>
<dbReference type="GO" id="GO:0005576">
    <property type="term" value="C:extracellular region"/>
    <property type="evidence" value="ECO:0007669"/>
    <property type="project" value="UniProtKB-SubCell"/>
</dbReference>
<keyword evidence="6" id="KW-0442">Lipid degradation</keyword>
<dbReference type="SUPFAM" id="SSF52266">
    <property type="entry name" value="SGNH hydrolase"/>
    <property type="match status" value="1"/>
</dbReference>
<evidence type="ECO:0000256" key="3">
    <source>
        <dbReference type="ARBA" id="ARBA00022525"/>
    </source>
</evidence>
<evidence type="ECO:0000256" key="7">
    <source>
        <dbReference type="ARBA" id="ARBA00023098"/>
    </source>
</evidence>
<keyword evidence="10" id="KW-1185">Reference proteome</keyword>
<comment type="subcellular location">
    <subcellularLocation>
        <location evidence="1">Secreted</location>
    </subcellularLocation>
</comment>
<evidence type="ECO:0000256" key="8">
    <source>
        <dbReference type="SAM" id="SignalP"/>
    </source>
</evidence>
<dbReference type="Gene3D" id="3.40.50.1110">
    <property type="entry name" value="SGNH hydrolase"/>
    <property type="match status" value="1"/>
</dbReference>
<evidence type="ECO:0000313" key="9">
    <source>
        <dbReference type="EMBL" id="KAG8385376.1"/>
    </source>
</evidence>
<dbReference type="GO" id="GO:0016042">
    <property type="term" value="P:lipid catabolic process"/>
    <property type="evidence" value="ECO:0007669"/>
    <property type="project" value="UniProtKB-KW"/>
</dbReference>
<dbReference type="InterPro" id="IPR001087">
    <property type="entry name" value="GDSL"/>
</dbReference>
<keyword evidence="7" id="KW-0443">Lipid metabolism</keyword>
<keyword evidence="5" id="KW-0378">Hydrolase</keyword>
<organism evidence="9 10">
    <name type="scientific">Buddleja alternifolia</name>
    <dbReference type="NCBI Taxonomy" id="168488"/>
    <lineage>
        <taxon>Eukaryota</taxon>
        <taxon>Viridiplantae</taxon>
        <taxon>Streptophyta</taxon>
        <taxon>Embryophyta</taxon>
        <taxon>Tracheophyta</taxon>
        <taxon>Spermatophyta</taxon>
        <taxon>Magnoliopsida</taxon>
        <taxon>eudicotyledons</taxon>
        <taxon>Gunneridae</taxon>
        <taxon>Pentapetalae</taxon>
        <taxon>asterids</taxon>
        <taxon>lamiids</taxon>
        <taxon>Lamiales</taxon>
        <taxon>Scrophulariaceae</taxon>
        <taxon>Buddlejeae</taxon>
        <taxon>Buddleja</taxon>
    </lineage>
</organism>
<evidence type="ECO:0000256" key="2">
    <source>
        <dbReference type="ARBA" id="ARBA00008668"/>
    </source>
</evidence>
<dbReference type="InterPro" id="IPR035669">
    <property type="entry name" value="SGNH_plant_lipase-like"/>
</dbReference>
<name>A0AAV6XQW6_9LAMI</name>
<evidence type="ECO:0000256" key="1">
    <source>
        <dbReference type="ARBA" id="ARBA00004613"/>
    </source>
</evidence>
<proteinExistence type="inferred from homology"/>
<keyword evidence="3" id="KW-0964">Secreted</keyword>
<gene>
    <name evidence="9" type="ORF">BUALT_Bualt03G0036600</name>
</gene>
<dbReference type="Pfam" id="PF00657">
    <property type="entry name" value="Lipase_GDSL"/>
    <property type="match status" value="1"/>
</dbReference>
<accession>A0AAV6XQW6</accession>
<evidence type="ECO:0000256" key="5">
    <source>
        <dbReference type="ARBA" id="ARBA00022801"/>
    </source>
</evidence>
<dbReference type="CDD" id="cd01837">
    <property type="entry name" value="SGNH_plant_lipase_like"/>
    <property type="match status" value="1"/>
</dbReference>
<keyword evidence="4 8" id="KW-0732">Signal</keyword>
<dbReference type="AlphaFoldDB" id="A0AAV6XQW6"/>
<evidence type="ECO:0000256" key="4">
    <source>
        <dbReference type="ARBA" id="ARBA00022729"/>
    </source>
</evidence>
<comment type="similarity">
    <text evidence="2">Belongs to the 'GDSL' lipolytic enzyme family.</text>
</comment>
<sequence>MTPTLARWLLLIILFVVMVMEPQTVLVVQGQQQVPCLFVMGDSYSDNGNNNALFTLAKSNYPPYGIDFPQGPTGRFCNGRLVPDFLAQFLGFEKPVPPFATARGSEILKGVNYASAIAGILDETGKIVGDRISLNRQLQNHQITISRLALLLRNSSTTVNDYLRKCLYTVNMGTNDYIANYFLPPLSPRTVLQTPDQFSVFLIQKYSHQLRTLYNSGARKIVVFGLGLLGCLPQELSTFPTNGSSCVDFVNNAVELFNNRLKPLVNDMNTNLPGAQFIYINVTSISSGDLTSIGIRVVNAPCCVVLPIVGICAPGKLVPCSNRNEYVFWDNIHPTEIVNMLAATRAYNATTPSDAYPTDIGRLVQQ</sequence>
<evidence type="ECO:0000256" key="6">
    <source>
        <dbReference type="ARBA" id="ARBA00022963"/>
    </source>
</evidence>
<dbReference type="GO" id="GO:0016788">
    <property type="term" value="F:hydrolase activity, acting on ester bonds"/>
    <property type="evidence" value="ECO:0007669"/>
    <property type="project" value="InterPro"/>
</dbReference>
<dbReference type="EMBL" id="WHWC01000003">
    <property type="protein sequence ID" value="KAG8385376.1"/>
    <property type="molecule type" value="Genomic_DNA"/>
</dbReference>
<dbReference type="PANTHER" id="PTHR45650">
    <property type="entry name" value="GDSL-LIKE LIPASE/ACYLHYDROLASE-RELATED"/>
    <property type="match status" value="1"/>
</dbReference>
<evidence type="ECO:0000313" key="10">
    <source>
        <dbReference type="Proteomes" id="UP000826271"/>
    </source>
</evidence>
<comment type="caution">
    <text evidence="9">The sequence shown here is derived from an EMBL/GenBank/DDBJ whole genome shotgun (WGS) entry which is preliminary data.</text>
</comment>
<protein>
    <recommendedName>
        <fullName evidence="11">GDSL esterase/lipase</fullName>
    </recommendedName>
</protein>
<feature type="chain" id="PRO_5043361321" description="GDSL esterase/lipase" evidence="8">
    <location>
        <begin position="23"/>
        <end position="366"/>
    </location>
</feature>
<feature type="signal peptide" evidence="8">
    <location>
        <begin position="1"/>
        <end position="22"/>
    </location>
</feature>
<dbReference type="InterPro" id="IPR051238">
    <property type="entry name" value="GDSL_esterase/lipase"/>
</dbReference>
<reference evidence="9" key="1">
    <citation type="submission" date="2019-10" db="EMBL/GenBank/DDBJ databases">
        <authorList>
            <person name="Zhang R."/>
            <person name="Pan Y."/>
            <person name="Wang J."/>
            <person name="Ma R."/>
            <person name="Yu S."/>
        </authorList>
    </citation>
    <scope>NUCLEOTIDE SEQUENCE</scope>
    <source>
        <strain evidence="9">LA-IB0</strain>
        <tissue evidence="9">Leaf</tissue>
    </source>
</reference>
<dbReference type="InterPro" id="IPR036514">
    <property type="entry name" value="SGNH_hydro_sf"/>
</dbReference>